<keyword evidence="5" id="KW-0732">Signal</keyword>
<dbReference type="RefSeq" id="WP_237383492.1">
    <property type="nucleotide sequence ID" value="NZ_CP071793.1"/>
</dbReference>
<dbReference type="Gene3D" id="2.40.170.20">
    <property type="entry name" value="TonB-dependent receptor, beta-barrel domain"/>
    <property type="match status" value="1"/>
</dbReference>
<name>A0A8A4TTV3_SULCO</name>
<accession>A0A8A4TTV3</accession>
<evidence type="ECO:0000256" key="9">
    <source>
        <dbReference type="ARBA" id="ARBA00023237"/>
    </source>
</evidence>
<evidence type="ECO:0000256" key="2">
    <source>
        <dbReference type="ARBA" id="ARBA00022448"/>
    </source>
</evidence>
<keyword evidence="15" id="KW-1185">Reference proteome</keyword>
<comment type="subcellular location">
    <subcellularLocation>
        <location evidence="1 10">Cell outer membrane</location>
        <topology evidence="1 10">Multi-pass membrane protein</topology>
    </subcellularLocation>
</comment>
<dbReference type="InterPro" id="IPR036942">
    <property type="entry name" value="Beta-barrel_TonB_sf"/>
</dbReference>
<dbReference type="GO" id="GO:0015344">
    <property type="term" value="F:siderophore uptake transmembrane transporter activity"/>
    <property type="evidence" value="ECO:0007669"/>
    <property type="project" value="TreeGrafter"/>
</dbReference>
<dbReference type="InterPro" id="IPR010917">
    <property type="entry name" value="TonB_rcpt_CS"/>
</dbReference>
<dbReference type="Pfam" id="PF07715">
    <property type="entry name" value="Plug"/>
    <property type="match status" value="1"/>
</dbReference>
<keyword evidence="2 10" id="KW-0813">Transport</keyword>
<reference evidence="14" key="1">
    <citation type="submission" date="2021-03" db="EMBL/GenBank/DDBJ databases">
        <title>Acanthopleuribacteraceae sp. M133.</title>
        <authorList>
            <person name="Wang G."/>
        </authorList>
    </citation>
    <scope>NUCLEOTIDE SEQUENCE</scope>
    <source>
        <strain evidence="14">M133</strain>
    </source>
</reference>
<dbReference type="EMBL" id="CP071793">
    <property type="protein sequence ID" value="QTD53389.1"/>
    <property type="molecule type" value="Genomic_DNA"/>
</dbReference>
<dbReference type="Proteomes" id="UP000663929">
    <property type="component" value="Chromosome"/>
</dbReference>
<comment type="similarity">
    <text evidence="10 11">Belongs to the TonB-dependent receptor family.</text>
</comment>
<keyword evidence="7 10" id="KW-0472">Membrane</keyword>
<evidence type="ECO:0000256" key="8">
    <source>
        <dbReference type="ARBA" id="ARBA00023170"/>
    </source>
</evidence>
<keyword evidence="6 11" id="KW-0798">TonB box</keyword>
<keyword evidence="3 10" id="KW-1134">Transmembrane beta strand</keyword>
<dbReference type="PROSITE" id="PS52016">
    <property type="entry name" value="TONB_DEPENDENT_REC_3"/>
    <property type="match status" value="1"/>
</dbReference>
<dbReference type="Pfam" id="PF00593">
    <property type="entry name" value="TonB_dep_Rec_b-barrel"/>
    <property type="match status" value="1"/>
</dbReference>
<evidence type="ECO:0000256" key="10">
    <source>
        <dbReference type="PROSITE-ProRule" id="PRU01360"/>
    </source>
</evidence>
<protein>
    <submittedName>
        <fullName evidence="14">TonB-dependent receptor</fullName>
    </submittedName>
</protein>
<dbReference type="InterPro" id="IPR039426">
    <property type="entry name" value="TonB-dep_rcpt-like"/>
</dbReference>
<dbReference type="InterPro" id="IPR012910">
    <property type="entry name" value="Plug_dom"/>
</dbReference>
<evidence type="ECO:0000313" key="14">
    <source>
        <dbReference type="EMBL" id="QTD53389.1"/>
    </source>
</evidence>
<evidence type="ECO:0000256" key="4">
    <source>
        <dbReference type="ARBA" id="ARBA00022692"/>
    </source>
</evidence>
<dbReference type="KEGG" id="scor:J3U87_13120"/>
<dbReference type="PANTHER" id="PTHR30069">
    <property type="entry name" value="TONB-DEPENDENT OUTER MEMBRANE RECEPTOR"/>
    <property type="match status" value="1"/>
</dbReference>
<dbReference type="GO" id="GO:0009279">
    <property type="term" value="C:cell outer membrane"/>
    <property type="evidence" value="ECO:0007669"/>
    <property type="project" value="UniProtKB-SubCell"/>
</dbReference>
<proteinExistence type="inferred from homology"/>
<evidence type="ECO:0000259" key="13">
    <source>
        <dbReference type="Pfam" id="PF07715"/>
    </source>
</evidence>
<dbReference type="PANTHER" id="PTHR30069:SF29">
    <property type="entry name" value="HEMOGLOBIN AND HEMOGLOBIN-HAPTOGLOBIN-BINDING PROTEIN 1-RELATED"/>
    <property type="match status" value="1"/>
</dbReference>
<gene>
    <name evidence="14" type="ORF">J3U87_13120</name>
</gene>
<feature type="domain" description="TonB-dependent receptor plug" evidence="13">
    <location>
        <begin position="47"/>
        <end position="154"/>
    </location>
</feature>
<evidence type="ECO:0000256" key="1">
    <source>
        <dbReference type="ARBA" id="ARBA00004571"/>
    </source>
</evidence>
<dbReference type="AlphaFoldDB" id="A0A8A4TTV3"/>
<evidence type="ECO:0000259" key="12">
    <source>
        <dbReference type="Pfam" id="PF00593"/>
    </source>
</evidence>
<dbReference type="InterPro" id="IPR000531">
    <property type="entry name" value="Beta-barrel_TonB"/>
</dbReference>
<dbReference type="CDD" id="cd01347">
    <property type="entry name" value="ligand_gated_channel"/>
    <property type="match status" value="1"/>
</dbReference>
<evidence type="ECO:0000256" key="7">
    <source>
        <dbReference type="ARBA" id="ARBA00023136"/>
    </source>
</evidence>
<dbReference type="Gene3D" id="2.170.130.10">
    <property type="entry name" value="TonB-dependent receptor, plug domain"/>
    <property type="match status" value="1"/>
</dbReference>
<dbReference type="SUPFAM" id="SSF56935">
    <property type="entry name" value="Porins"/>
    <property type="match status" value="1"/>
</dbReference>
<keyword evidence="8 14" id="KW-0675">Receptor</keyword>
<organism evidence="14 15">
    <name type="scientific">Sulfidibacter corallicola</name>
    <dbReference type="NCBI Taxonomy" id="2818388"/>
    <lineage>
        <taxon>Bacteria</taxon>
        <taxon>Pseudomonadati</taxon>
        <taxon>Acidobacteriota</taxon>
        <taxon>Holophagae</taxon>
        <taxon>Acanthopleuribacterales</taxon>
        <taxon>Acanthopleuribacteraceae</taxon>
        <taxon>Sulfidibacter</taxon>
    </lineage>
</organism>
<sequence length="642" mass="70822">MENLKRLKRMCFAGLVAGSAWLWAQEETQIIDEEVVVYGSKTETVLAETTTHTLVVTKEEIEAHQWKTIADVLVGLPGVSLVANGGDGKLTTLFLRGAKSENTLVLMNGTKLNDPTNVGKGFDFAHLSTFGIERIEVILGPQNTLYGTDASAGVINIVTESGNGPFHGQAGIELSDEETQRYQVGLLGGSGNLNYAIHGEHYDSDSLSARTDQPLPQLELETDTYTSTSVIAELGYRFDEDLDLSVNLTSTKGDNDIDTFDGDDPNYRSEYVQSTLSAQLSGSFFGEDWHQVVALSYMDVARELTDEVDEAHPDSSSVSDFDGNIASLEVRNRYQASEAVALFLGVMHEREQADGASLFNSSFGTSETVFDESTDTNSLFAQVQYSAPSGFYGNAGARYDDHSVFDGETTYNLGVGYHFEATGTRLRAAYGTGFKAPSIYQLYVPAYGNANLEAETSTSWEAGFVQNFAEERGEFGLSVFENEYENMVEFVFDSVTFQSSYENLSEAESSGWELWLGYQVARWQVRLGYEDLEADDTSSEEDIPLVRRHDDKAHLRVSVAATANLRLSADVLRYGEAIDRVFGVGDLALDAYTLVNLNLGYQFGEQWAVHLRADNLFDEEYTRILNYGTNGRRIFAGANLRF</sequence>
<feature type="domain" description="TonB-dependent receptor-like beta-barrel" evidence="12">
    <location>
        <begin position="235"/>
        <end position="616"/>
    </location>
</feature>
<evidence type="ECO:0000256" key="6">
    <source>
        <dbReference type="ARBA" id="ARBA00023077"/>
    </source>
</evidence>
<evidence type="ECO:0000313" key="15">
    <source>
        <dbReference type="Proteomes" id="UP000663929"/>
    </source>
</evidence>
<keyword evidence="4 10" id="KW-0812">Transmembrane</keyword>
<evidence type="ECO:0000256" key="3">
    <source>
        <dbReference type="ARBA" id="ARBA00022452"/>
    </source>
</evidence>
<evidence type="ECO:0000256" key="5">
    <source>
        <dbReference type="ARBA" id="ARBA00022729"/>
    </source>
</evidence>
<evidence type="ECO:0000256" key="11">
    <source>
        <dbReference type="RuleBase" id="RU003357"/>
    </source>
</evidence>
<dbReference type="InterPro" id="IPR037066">
    <property type="entry name" value="Plug_dom_sf"/>
</dbReference>
<keyword evidence="9 10" id="KW-0998">Cell outer membrane</keyword>
<dbReference type="GO" id="GO:0044718">
    <property type="term" value="P:siderophore transmembrane transport"/>
    <property type="evidence" value="ECO:0007669"/>
    <property type="project" value="TreeGrafter"/>
</dbReference>
<dbReference type="PROSITE" id="PS01156">
    <property type="entry name" value="TONB_DEPENDENT_REC_2"/>
    <property type="match status" value="1"/>
</dbReference>